<protein>
    <recommendedName>
        <fullName evidence="4">Small ribosomal subunit protein bS18m</fullName>
    </recommendedName>
</protein>
<evidence type="ECO:0000256" key="1">
    <source>
        <dbReference type="ARBA" id="ARBA00005589"/>
    </source>
</evidence>
<evidence type="ECO:0000313" key="7">
    <source>
        <dbReference type="EMBL" id="KAK0527575.1"/>
    </source>
</evidence>
<reference evidence="7" key="1">
    <citation type="journal article" date="2023" name="PhytoFront">
        <title>Draft Genome Resources of Seven Strains of Tilletia horrida, Causal Agent of Kernel Smut of Rice.</title>
        <authorList>
            <person name="Khanal S."/>
            <person name="Antony Babu S."/>
            <person name="Zhou X.G."/>
        </authorList>
    </citation>
    <scope>NUCLEOTIDE SEQUENCE</scope>
    <source>
        <strain evidence="7">TX3</strain>
    </source>
</reference>
<dbReference type="SUPFAM" id="SSF46911">
    <property type="entry name" value="Ribosomal protein S18"/>
    <property type="match status" value="1"/>
</dbReference>
<dbReference type="GO" id="GO:0070181">
    <property type="term" value="F:small ribosomal subunit rRNA binding"/>
    <property type="evidence" value="ECO:0007669"/>
    <property type="project" value="TreeGrafter"/>
</dbReference>
<evidence type="ECO:0000313" key="8">
    <source>
        <dbReference type="Proteomes" id="UP001176521"/>
    </source>
</evidence>
<dbReference type="GO" id="GO:0032543">
    <property type="term" value="P:mitochondrial translation"/>
    <property type="evidence" value="ECO:0007669"/>
    <property type="project" value="TreeGrafter"/>
</dbReference>
<dbReference type="Proteomes" id="UP001176521">
    <property type="component" value="Unassembled WGS sequence"/>
</dbReference>
<accession>A0AAN6GAA9</accession>
<feature type="compositionally biased region" description="Low complexity" evidence="6">
    <location>
        <begin position="87"/>
        <end position="115"/>
    </location>
</feature>
<feature type="region of interest" description="Disordered" evidence="6">
    <location>
        <begin position="42"/>
        <end position="115"/>
    </location>
</feature>
<evidence type="ECO:0000256" key="4">
    <source>
        <dbReference type="ARBA" id="ARBA00035264"/>
    </source>
</evidence>
<comment type="caution">
    <text evidence="7">The sequence shown here is derived from an EMBL/GenBank/DDBJ whole genome shotgun (WGS) entry which is preliminary data.</text>
</comment>
<dbReference type="PANTHER" id="PTHR13479">
    <property type="entry name" value="30S RIBOSOMAL PROTEIN S18"/>
    <property type="match status" value="1"/>
</dbReference>
<sequence>MASALPALSQRMGALALSASSSARAASVSVVAGLPASRALSTSARLLQDQQQQPQQQQQQQQQQRRPQQQGRSPAAAFGQRKPVRNAAPSSSSGPSTPSSSQSPPSPPADAAQGAPRKELFSVYTPSSRAEHTIAQRAAAAPAIGNKKPVSGAAAGESAAAAAGADADAEDGADAPTAAAAAQFTAAPTGPKVNRRFLHGQLVAPSAFTPLSSLRPSASADGDSSPSSSSGSSRSRARPLLGPSAALAKRLDPFYKLGLNPAKPTLADDSYKNGSMLAPFVSDLGRILPRSRTGLTRKGQRQVGKAVRRARSMGLLPVFNRGTGKTSGYAWR</sequence>
<gene>
    <name evidence="7" type="ORF">OC842_004826</name>
</gene>
<evidence type="ECO:0000256" key="5">
    <source>
        <dbReference type="RuleBase" id="RU003910"/>
    </source>
</evidence>
<organism evidence="7 8">
    <name type="scientific">Tilletia horrida</name>
    <dbReference type="NCBI Taxonomy" id="155126"/>
    <lineage>
        <taxon>Eukaryota</taxon>
        <taxon>Fungi</taxon>
        <taxon>Dikarya</taxon>
        <taxon>Basidiomycota</taxon>
        <taxon>Ustilaginomycotina</taxon>
        <taxon>Exobasidiomycetes</taxon>
        <taxon>Tilletiales</taxon>
        <taxon>Tilletiaceae</taxon>
        <taxon>Tilletia</taxon>
    </lineage>
</organism>
<name>A0AAN6GAA9_9BASI</name>
<dbReference type="GO" id="GO:0005763">
    <property type="term" value="C:mitochondrial small ribosomal subunit"/>
    <property type="evidence" value="ECO:0007669"/>
    <property type="project" value="TreeGrafter"/>
</dbReference>
<dbReference type="NCBIfam" id="TIGR00165">
    <property type="entry name" value="S18"/>
    <property type="match status" value="1"/>
</dbReference>
<dbReference type="Pfam" id="PF01084">
    <property type="entry name" value="Ribosomal_S18"/>
    <property type="match status" value="1"/>
</dbReference>
<feature type="compositionally biased region" description="Low complexity" evidence="6">
    <location>
        <begin position="215"/>
        <end position="239"/>
    </location>
</feature>
<dbReference type="HAMAP" id="MF_00270">
    <property type="entry name" value="Ribosomal_bS18"/>
    <property type="match status" value="1"/>
</dbReference>
<evidence type="ECO:0000256" key="6">
    <source>
        <dbReference type="SAM" id="MobiDB-lite"/>
    </source>
</evidence>
<dbReference type="AlphaFoldDB" id="A0AAN6GAA9"/>
<keyword evidence="2 5" id="KW-0689">Ribosomal protein</keyword>
<dbReference type="PRINTS" id="PR00974">
    <property type="entry name" value="RIBOSOMALS18"/>
</dbReference>
<dbReference type="InterPro" id="IPR001648">
    <property type="entry name" value="Ribosomal_bS18"/>
</dbReference>
<proteinExistence type="inferred from homology"/>
<dbReference type="EMBL" id="JAPDMQ010000306">
    <property type="protein sequence ID" value="KAK0527575.1"/>
    <property type="molecule type" value="Genomic_DNA"/>
</dbReference>
<dbReference type="GO" id="GO:0003735">
    <property type="term" value="F:structural constituent of ribosome"/>
    <property type="evidence" value="ECO:0007669"/>
    <property type="project" value="InterPro"/>
</dbReference>
<dbReference type="PANTHER" id="PTHR13479:SF40">
    <property type="entry name" value="SMALL RIBOSOMAL SUBUNIT PROTEIN BS18M"/>
    <property type="match status" value="1"/>
</dbReference>
<evidence type="ECO:0000256" key="2">
    <source>
        <dbReference type="ARBA" id="ARBA00022980"/>
    </source>
</evidence>
<dbReference type="InterPro" id="IPR036870">
    <property type="entry name" value="Ribosomal_bS18_sf"/>
</dbReference>
<keyword evidence="8" id="KW-1185">Reference proteome</keyword>
<comment type="similarity">
    <text evidence="1 5">Belongs to the bacterial ribosomal protein bS18 family.</text>
</comment>
<evidence type="ECO:0000256" key="3">
    <source>
        <dbReference type="ARBA" id="ARBA00023274"/>
    </source>
</evidence>
<feature type="region of interest" description="Disordered" evidence="6">
    <location>
        <begin position="214"/>
        <end position="239"/>
    </location>
</feature>
<keyword evidence="3 5" id="KW-0687">Ribonucleoprotein</keyword>
<dbReference type="Gene3D" id="4.10.640.10">
    <property type="entry name" value="Ribosomal protein S18"/>
    <property type="match status" value="1"/>
</dbReference>
<feature type="compositionally biased region" description="Low complexity" evidence="6">
    <location>
        <begin position="50"/>
        <end position="70"/>
    </location>
</feature>